<reference evidence="1" key="1">
    <citation type="journal article" date="2022" name="Int. J. Mol. Sci.">
        <title>Draft Genome of Tanacetum Coccineum: Genomic Comparison of Closely Related Tanacetum-Family Plants.</title>
        <authorList>
            <person name="Yamashiro T."/>
            <person name="Shiraishi A."/>
            <person name="Nakayama K."/>
            <person name="Satake H."/>
        </authorList>
    </citation>
    <scope>NUCLEOTIDE SEQUENCE</scope>
</reference>
<sequence>MVCHRKIWRNCSRLPPSGYDDAIVVPEIEAANFEISMGSNSCPEDKQFSRNDKEDPQRLRLFLKNQKIKDGEGNVSRLLDPKPFVKKRLVKNFSTSTPRTASASVLKSTPKVCNVPNSSYLRKNSMTAYPAARKAAA</sequence>
<organism evidence="1 2">
    <name type="scientific">Tanacetum coccineum</name>
    <dbReference type="NCBI Taxonomy" id="301880"/>
    <lineage>
        <taxon>Eukaryota</taxon>
        <taxon>Viridiplantae</taxon>
        <taxon>Streptophyta</taxon>
        <taxon>Embryophyta</taxon>
        <taxon>Tracheophyta</taxon>
        <taxon>Spermatophyta</taxon>
        <taxon>Magnoliopsida</taxon>
        <taxon>eudicotyledons</taxon>
        <taxon>Gunneridae</taxon>
        <taxon>Pentapetalae</taxon>
        <taxon>asterids</taxon>
        <taxon>campanulids</taxon>
        <taxon>Asterales</taxon>
        <taxon>Asteraceae</taxon>
        <taxon>Asteroideae</taxon>
        <taxon>Anthemideae</taxon>
        <taxon>Anthemidinae</taxon>
        <taxon>Tanacetum</taxon>
    </lineage>
</organism>
<gene>
    <name evidence="1" type="ORF">Tco_0955365</name>
</gene>
<keyword evidence="2" id="KW-1185">Reference proteome</keyword>
<dbReference type="Proteomes" id="UP001151760">
    <property type="component" value="Unassembled WGS sequence"/>
</dbReference>
<reference evidence="1" key="2">
    <citation type="submission" date="2022-01" db="EMBL/GenBank/DDBJ databases">
        <authorList>
            <person name="Yamashiro T."/>
            <person name="Shiraishi A."/>
            <person name="Satake H."/>
            <person name="Nakayama K."/>
        </authorList>
    </citation>
    <scope>NUCLEOTIDE SEQUENCE</scope>
</reference>
<comment type="caution">
    <text evidence="1">The sequence shown here is derived from an EMBL/GenBank/DDBJ whole genome shotgun (WGS) entry which is preliminary data.</text>
</comment>
<dbReference type="EMBL" id="BQNB010016002">
    <property type="protein sequence ID" value="GJT46650.1"/>
    <property type="molecule type" value="Genomic_DNA"/>
</dbReference>
<proteinExistence type="predicted"/>
<name>A0ABQ5E6Z6_9ASTR</name>
<protein>
    <submittedName>
        <fullName evidence="1">Uncharacterized protein</fullName>
    </submittedName>
</protein>
<evidence type="ECO:0000313" key="1">
    <source>
        <dbReference type="EMBL" id="GJT46650.1"/>
    </source>
</evidence>
<accession>A0ABQ5E6Z6</accession>
<evidence type="ECO:0000313" key="2">
    <source>
        <dbReference type="Proteomes" id="UP001151760"/>
    </source>
</evidence>